<proteinExistence type="predicted"/>
<sequence length="72" mass="7616">MGKLQNTKTILQPVSVSAAPGQTPHTKVRTTTTTTTTNTTNTTTTTTTSAEPNFTHPTQTACGLCVPTRRPN</sequence>
<evidence type="ECO:0000313" key="2">
    <source>
        <dbReference type="EMBL" id="MPC80483.1"/>
    </source>
</evidence>
<dbReference type="AlphaFoldDB" id="A0A5B7IDZ2"/>
<dbReference type="EMBL" id="VSRR010054154">
    <property type="protein sequence ID" value="MPC80483.1"/>
    <property type="molecule type" value="Genomic_DNA"/>
</dbReference>
<accession>A0A5B7IDZ2</accession>
<feature type="compositionally biased region" description="Low complexity" evidence="1">
    <location>
        <begin position="30"/>
        <end position="48"/>
    </location>
</feature>
<comment type="caution">
    <text evidence="2">The sequence shown here is derived from an EMBL/GenBank/DDBJ whole genome shotgun (WGS) entry which is preliminary data.</text>
</comment>
<protein>
    <submittedName>
        <fullName evidence="2">Uncharacterized protein</fullName>
    </submittedName>
</protein>
<gene>
    <name evidence="2" type="ORF">E2C01_075063</name>
</gene>
<name>A0A5B7IDZ2_PORTR</name>
<reference evidence="2 3" key="1">
    <citation type="submission" date="2019-05" db="EMBL/GenBank/DDBJ databases">
        <title>Another draft genome of Portunus trituberculatus and its Hox gene families provides insights of decapod evolution.</title>
        <authorList>
            <person name="Jeong J.-H."/>
            <person name="Song I."/>
            <person name="Kim S."/>
            <person name="Choi T."/>
            <person name="Kim D."/>
            <person name="Ryu S."/>
            <person name="Kim W."/>
        </authorList>
    </citation>
    <scope>NUCLEOTIDE SEQUENCE [LARGE SCALE GENOMIC DNA]</scope>
    <source>
        <tissue evidence="2">Muscle</tissue>
    </source>
</reference>
<feature type="compositionally biased region" description="Polar residues" evidence="1">
    <location>
        <begin position="49"/>
        <end position="58"/>
    </location>
</feature>
<feature type="region of interest" description="Disordered" evidence="1">
    <location>
        <begin position="1"/>
        <end position="58"/>
    </location>
</feature>
<organism evidence="2 3">
    <name type="scientific">Portunus trituberculatus</name>
    <name type="common">Swimming crab</name>
    <name type="synonym">Neptunus trituberculatus</name>
    <dbReference type="NCBI Taxonomy" id="210409"/>
    <lineage>
        <taxon>Eukaryota</taxon>
        <taxon>Metazoa</taxon>
        <taxon>Ecdysozoa</taxon>
        <taxon>Arthropoda</taxon>
        <taxon>Crustacea</taxon>
        <taxon>Multicrustacea</taxon>
        <taxon>Malacostraca</taxon>
        <taxon>Eumalacostraca</taxon>
        <taxon>Eucarida</taxon>
        <taxon>Decapoda</taxon>
        <taxon>Pleocyemata</taxon>
        <taxon>Brachyura</taxon>
        <taxon>Eubrachyura</taxon>
        <taxon>Portunoidea</taxon>
        <taxon>Portunidae</taxon>
        <taxon>Portuninae</taxon>
        <taxon>Portunus</taxon>
    </lineage>
</organism>
<feature type="compositionally biased region" description="Polar residues" evidence="1">
    <location>
        <begin position="1"/>
        <end position="15"/>
    </location>
</feature>
<keyword evidence="3" id="KW-1185">Reference proteome</keyword>
<evidence type="ECO:0000313" key="3">
    <source>
        <dbReference type="Proteomes" id="UP000324222"/>
    </source>
</evidence>
<dbReference type="Proteomes" id="UP000324222">
    <property type="component" value="Unassembled WGS sequence"/>
</dbReference>
<evidence type="ECO:0000256" key="1">
    <source>
        <dbReference type="SAM" id="MobiDB-lite"/>
    </source>
</evidence>